<evidence type="ECO:0000313" key="2">
    <source>
        <dbReference type="Proteomes" id="UP000789525"/>
    </source>
</evidence>
<proteinExistence type="predicted"/>
<evidence type="ECO:0000313" key="1">
    <source>
        <dbReference type="EMBL" id="CAG8622594.1"/>
    </source>
</evidence>
<reference evidence="1" key="1">
    <citation type="submission" date="2021-06" db="EMBL/GenBank/DDBJ databases">
        <authorList>
            <person name="Kallberg Y."/>
            <person name="Tangrot J."/>
            <person name="Rosling A."/>
        </authorList>
    </citation>
    <scope>NUCLEOTIDE SEQUENCE</scope>
    <source>
        <strain evidence="1">CL356</strain>
    </source>
</reference>
<name>A0ACA9N135_9GLOM</name>
<comment type="caution">
    <text evidence="1">The sequence shown here is derived from an EMBL/GenBank/DDBJ whole genome shotgun (WGS) entry which is preliminary data.</text>
</comment>
<protein>
    <submittedName>
        <fullName evidence="1">15002_t:CDS:1</fullName>
    </submittedName>
</protein>
<sequence length="342" mass="39488">MEDVTTSTETVGALLDESLSTVAEPNDERKEFVERIQSEVKQALTQGMFGDTKLRQIIEKADNQNETTFQLLQQQRYATKFPLLLGFCHLYGFCGAKKDAELAFQHFQLSAEHHDPFGQNQLGKCYQNGCGIPKDKEKAFHWYEKAANAGNSEGQDNLGWCYQNGFGVLSSKEKALYWYEKAAKSGYQNRFEKNNPSHWMSRWKVLDEGLPPLGYGHTKCFTCKESPRRFPNEASRREYTEVSGICPACLEIGLLESCAPEYDIEHARKVLLFYNRKLYIQEYPPHSWECLKCNKYVQGEKTRMPHYCLTNEDLKTCLKCAIRQKLSKERLENAQTKLHRSK</sequence>
<gene>
    <name evidence="1" type="ORF">ACOLOM_LOCUS7383</name>
</gene>
<keyword evidence="2" id="KW-1185">Reference proteome</keyword>
<organism evidence="1 2">
    <name type="scientific">Acaulospora colombiana</name>
    <dbReference type="NCBI Taxonomy" id="27376"/>
    <lineage>
        <taxon>Eukaryota</taxon>
        <taxon>Fungi</taxon>
        <taxon>Fungi incertae sedis</taxon>
        <taxon>Mucoromycota</taxon>
        <taxon>Glomeromycotina</taxon>
        <taxon>Glomeromycetes</taxon>
        <taxon>Diversisporales</taxon>
        <taxon>Acaulosporaceae</taxon>
        <taxon>Acaulospora</taxon>
    </lineage>
</organism>
<dbReference type="EMBL" id="CAJVPT010016924">
    <property type="protein sequence ID" value="CAG8622594.1"/>
    <property type="molecule type" value="Genomic_DNA"/>
</dbReference>
<dbReference type="Proteomes" id="UP000789525">
    <property type="component" value="Unassembled WGS sequence"/>
</dbReference>
<accession>A0ACA9N135</accession>